<gene>
    <name evidence="1" type="ORF">TTHERM_01051750</name>
</gene>
<dbReference type="STRING" id="312017.Q235Q4"/>
<dbReference type="EMBL" id="GG662759">
    <property type="protein sequence ID" value="EAR92226.2"/>
    <property type="molecule type" value="Genomic_DNA"/>
</dbReference>
<sequence length="110" mass="12890">MAELVGVSYYRTKLCNLLFTEDIQGKLEKVGAKVVEVHPDTVRSNLIDDIIDDSKFYKLEFYLIYPIYWLFTKDTFQEAQTILYCDLEKHERLKEAKQLWDGSAVTLGFI</sequence>
<organism evidence="1 2">
    <name type="scientific">Tetrahymena thermophila (strain SB210)</name>
    <dbReference type="NCBI Taxonomy" id="312017"/>
    <lineage>
        <taxon>Eukaryota</taxon>
        <taxon>Sar</taxon>
        <taxon>Alveolata</taxon>
        <taxon>Ciliophora</taxon>
        <taxon>Intramacronucleata</taxon>
        <taxon>Oligohymenophorea</taxon>
        <taxon>Hymenostomatida</taxon>
        <taxon>Tetrahymenina</taxon>
        <taxon>Tetrahymenidae</taxon>
        <taxon>Tetrahymena</taxon>
    </lineage>
</organism>
<keyword evidence="2" id="KW-1185">Reference proteome</keyword>
<dbReference type="InParanoid" id="Q235Q4"/>
<name>Q235Q4_TETTS</name>
<dbReference type="AlphaFoldDB" id="Q235Q4"/>
<dbReference type="KEGG" id="tet:TTHERM_01051750"/>
<dbReference type="OrthoDB" id="1274115at2759"/>
<dbReference type="SUPFAM" id="SSF51735">
    <property type="entry name" value="NAD(P)-binding Rossmann-fold domains"/>
    <property type="match status" value="1"/>
</dbReference>
<proteinExistence type="predicted"/>
<reference evidence="2" key="1">
    <citation type="journal article" date="2006" name="PLoS Biol.">
        <title>Macronuclear genome sequence of the ciliate Tetrahymena thermophila, a model eukaryote.</title>
        <authorList>
            <person name="Eisen J.A."/>
            <person name="Coyne R.S."/>
            <person name="Wu M."/>
            <person name="Wu D."/>
            <person name="Thiagarajan M."/>
            <person name="Wortman J.R."/>
            <person name="Badger J.H."/>
            <person name="Ren Q."/>
            <person name="Amedeo P."/>
            <person name="Jones K.M."/>
            <person name="Tallon L.J."/>
            <person name="Delcher A.L."/>
            <person name="Salzberg S.L."/>
            <person name="Silva J.C."/>
            <person name="Haas B.J."/>
            <person name="Majoros W.H."/>
            <person name="Farzad M."/>
            <person name="Carlton J.M."/>
            <person name="Smith R.K. Jr."/>
            <person name="Garg J."/>
            <person name="Pearlman R.E."/>
            <person name="Karrer K.M."/>
            <person name="Sun L."/>
            <person name="Manning G."/>
            <person name="Elde N.C."/>
            <person name="Turkewitz A.P."/>
            <person name="Asai D.J."/>
            <person name="Wilkes D.E."/>
            <person name="Wang Y."/>
            <person name="Cai H."/>
            <person name="Collins K."/>
            <person name="Stewart B.A."/>
            <person name="Lee S.R."/>
            <person name="Wilamowska K."/>
            <person name="Weinberg Z."/>
            <person name="Ruzzo W.L."/>
            <person name="Wloga D."/>
            <person name="Gaertig J."/>
            <person name="Frankel J."/>
            <person name="Tsao C.-C."/>
            <person name="Gorovsky M.A."/>
            <person name="Keeling P.J."/>
            <person name="Waller R.F."/>
            <person name="Patron N.J."/>
            <person name="Cherry J.M."/>
            <person name="Stover N.A."/>
            <person name="Krieger C.J."/>
            <person name="del Toro C."/>
            <person name="Ryder H.F."/>
            <person name="Williamson S.C."/>
            <person name="Barbeau R.A."/>
            <person name="Hamilton E.P."/>
            <person name="Orias E."/>
        </authorList>
    </citation>
    <scope>NUCLEOTIDE SEQUENCE [LARGE SCALE GENOMIC DNA]</scope>
    <source>
        <strain evidence="2">SB210</strain>
    </source>
</reference>
<protein>
    <submittedName>
        <fullName evidence="1">Oxidoreductase, short chain dehydrogenase/reductase family protein</fullName>
    </submittedName>
</protein>
<dbReference type="Proteomes" id="UP000009168">
    <property type="component" value="Unassembled WGS sequence"/>
</dbReference>
<dbReference type="InterPro" id="IPR036291">
    <property type="entry name" value="NAD(P)-bd_dom_sf"/>
</dbReference>
<dbReference type="Gene3D" id="3.40.50.720">
    <property type="entry name" value="NAD(P)-binding Rossmann-like Domain"/>
    <property type="match status" value="1"/>
</dbReference>
<dbReference type="GeneID" id="7835622"/>
<accession>Q235Q4</accession>
<evidence type="ECO:0000313" key="2">
    <source>
        <dbReference type="Proteomes" id="UP000009168"/>
    </source>
</evidence>
<dbReference type="RefSeq" id="XP_001012471.2">
    <property type="nucleotide sequence ID" value="XM_001012471.2"/>
</dbReference>
<dbReference type="HOGENOM" id="CLU_2138544_0_0_1"/>
<evidence type="ECO:0000313" key="1">
    <source>
        <dbReference type="EMBL" id="EAR92226.2"/>
    </source>
</evidence>